<dbReference type="EMBL" id="BGZK01000861">
    <property type="protein sequence ID" value="GBP63146.1"/>
    <property type="molecule type" value="Genomic_DNA"/>
</dbReference>
<sequence>MIADRIDARYLTMVQYERVYVYCTEIIPRMAAAVIGTIRRIKHISWRETRVTEITLEMRHRQLFSTLKLPPIPNADSPRKEWTRNPRNTCKANIIDLETFLLDRIPKPGSLTVKANLLTALLPALLFYSINTFYCPNIRKSQHKVYTAEAYPVSATAQRMIRSTHETGTMRG</sequence>
<proteinExistence type="predicted"/>
<evidence type="ECO:0000313" key="1">
    <source>
        <dbReference type="EMBL" id="GBP63146.1"/>
    </source>
</evidence>
<dbReference type="Proteomes" id="UP000299102">
    <property type="component" value="Unassembled WGS sequence"/>
</dbReference>
<dbReference type="AlphaFoldDB" id="A0A4C1XGX3"/>
<protein>
    <submittedName>
        <fullName evidence="1">Uncharacterized protein</fullName>
    </submittedName>
</protein>
<reference evidence="1 2" key="1">
    <citation type="journal article" date="2019" name="Commun. Biol.">
        <title>The bagworm genome reveals a unique fibroin gene that provides high tensile strength.</title>
        <authorList>
            <person name="Kono N."/>
            <person name="Nakamura H."/>
            <person name="Ohtoshi R."/>
            <person name="Tomita M."/>
            <person name="Numata K."/>
            <person name="Arakawa K."/>
        </authorList>
    </citation>
    <scope>NUCLEOTIDE SEQUENCE [LARGE SCALE GENOMIC DNA]</scope>
</reference>
<organism evidence="1 2">
    <name type="scientific">Eumeta variegata</name>
    <name type="common">Bagworm moth</name>
    <name type="synonym">Eumeta japonica</name>
    <dbReference type="NCBI Taxonomy" id="151549"/>
    <lineage>
        <taxon>Eukaryota</taxon>
        <taxon>Metazoa</taxon>
        <taxon>Ecdysozoa</taxon>
        <taxon>Arthropoda</taxon>
        <taxon>Hexapoda</taxon>
        <taxon>Insecta</taxon>
        <taxon>Pterygota</taxon>
        <taxon>Neoptera</taxon>
        <taxon>Endopterygota</taxon>
        <taxon>Lepidoptera</taxon>
        <taxon>Glossata</taxon>
        <taxon>Ditrysia</taxon>
        <taxon>Tineoidea</taxon>
        <taxon>Psychidae</taxon>
        <taxon>Oiketicinae</taxon>
        <taxon>Eumeta</taxon>
    </lineage>
</organism>
<keyword evidence="2" id="KW-1185">Reference proteome</keyword>
<gene>
    <name evidence="1" type="ORF">EVAR_59705_1</name>
</gene>
<comment type="caution">
    <text evidence="1">The sequence shown here is derived from an EMBL/GenBank/DDBJ whole genome shotgun (WGS) entry which is preliminary data.</text>
</comment>
<name>A0A4C1XGX3_EUMVA</name>
<evidence type="ECO:0000313" key="2">
    <source>
        <dbReference type="Proteomes" id="UP000299102"/>
    </source>
</evidence>
<accession>A0A4C1XGX3</accession>